<accession>A0A9W7E8T3</accession>
<feature type="non-terminal residue" evidence="4">
    <location>
        <position position="1"/>
    </location>
</feature>
<keyword evidence="5" id="KW-1185">Reference proteome</keyword>
<proteinExistence type="predicted"/>
<sequence length="97" mass="10572">MLLTFVTGGKMMEAYAKGRTGDALKGLMELRVDEVQVCNPDGSMTSTPRPSVPLRSTIYVEPGSNVPFDGTVQDIAGRECFVDESLLTGESRMVRKE</sequence>
<dbReference type="SUPFAM" id="SSF81653">
    <property type="entry name" value="Calcium ATPase, transduction domain A"/>
    <property type="match status" value="1"/>
</dbReference>
<dbReference type="AlphaFoldDB" id="A0A9W7E8T3"/>
<evidence type="ECO:0000256" key="1">
    <source>
        <dbReference type="ARBA" id="ARBA00022723"/>
    </source>
</evidence>
<dbReference type="GO" id="GO:0043682">
    <property type="term" value="F:P-type divalent copper transporter activity"/>
    <property type="evidence" value="ECO:0007669"/>
    <property type="project" value="TreeGrafter"/>
</dbReference>
<evidence type="ECO:0000313" key="4">
    <source>
        <dbReference type="EMBL" id="GMH66988.1"/>
    </source>
</evidence>
<keyword evidence="1" id="KW-0479">Metal-binding</keyword>
<reference evidence="4" key="1">
    <citation type="submission" date="2022-07" db="EMBL/GenBank/DDBJ databases">
        <title>Genome analysis of Parmales, a sister group of diatoms, reveals the evolutionary specialization of diatoms from phago-mixotrophs to photoautotrophs.</title>
        <authorList>
            <person name="Ban H."/>
            <person name="Sato S."/>
            <person name="Yoshikawa S."/>
            <person name="Kazumasa Y."/>
            <person name="Nakamura Y."/>
            <person name="Ichinomiya M."/>
            <person name="Saitoh K."/>
            <person name="Sato N."/>
            <person name="Blanc-Mathieu R."/>
            <person name="Endo H."/>
            <person name="Kuwata A."/>
            <person name="Ogata H."/>
        </authorList>
    </citation>
    <scope>NUCLEOTIDE SEQUENCE</scope>
</reference>
<evidence type="ECO:0000256" key="2">
    <source>
        <dbReference type="ARBA" id="ARBA00022967"/>
    </source>
</evidence>
<dbReference type="PANTHER" id="PTHR43520">
    <property type="entry name" value="ATP7, ISOFORM B"/>
    <property type="match status" value="1"/>
</dbReference>
<dbReference type="GO" id="GO:0055070">
    <property type="term" value="P:copper ion homeostasis"/>
    <property type="evidence" value="ECO:0007669"/>
    <property type="project" value="TreeGrafter"/>
</dbReference>
<evidence type="ECO:0000313" key="5">
    <source>
        <dbReference type="Proteomes" id="UP001165082"/>
    </source>
</evidence>
<evidence type="ECO:0000259" key="3">
    <source>
        <dbReference type="Pfam" id="PF00122"/>
    </source>
</evidence>
<dbReference type="Pfam" id="PF00122">
    <property type="entry name" value="E1-E2_ATPase"/>
    <property type="match status" value="1"/>
</dbReference>
<feature type="domain" description="P-type ATPase A" evidence="3">
    <location>
        <begin position="31"/>
        <end position="96"/>
    </location>
</feature>
<dbReference type="GO" id="GO:0005507">
    <property type="term" value="F:copper ion binding"/>
    <property type="evidence" value="ECO:0007669"/>
    <property type="project" value="TreeGrafter"/>
</dbReference>
<keyword evidence="2" id="KW-1278">Translocase</keyword>
<dbReference type="OrthoDB" id="432719at2759"/>
<gene>
    <name evidence="4" type="ORF">TrRE_jg768</name>
</gene>
<dbReference type="Proteomes" id="UP001165082">
    <property type="component" value="Unassembled WGS sequence"/>
</dbReference>
<organism evidence="4 5">
    <name type="scientific">Triparma retinervis</name>
    <dbReference type="NCBI Taxonomy" id="2557542"/>
    <lineage>
        <taxon>Eukaryota</taxon>
        <taxon>Sar</taxon>
        <taxon>Stramenopiles</taxon>
        <taxon>Ochrophyta</taxon>
        <taxon>Bolidophyceae</taxon>
        <taxon>Parmales</taxon>
        <taxon>Triparmaceae</taxon>
        <taxon>Triparma</taxon>
    </lineage>
</organism>
<dbReference type="PANTHER" id="PTHR43520:SF8">
    <property type="entry name" value="P-TYPE CU(+) TRANSPORTER"/>
    <property type="match status" value="1"/>
</dbReference>
<protein>
    <recommendedName>
        <fullName evidence="3">P-type ATPase A domain-containing protein</fullName>
    </recommendedName>
</protein>
<dbReference type="EMBL" id="BRXZ01004027">
    <property type="protein sequence ID" value="GMH66988.1"/>
    <property type="molecule type" value="Genomic_DNA"/>
</dbReference>
<dbReference type="InterPro" id="IPR059000">
    <property type="entry name" value="ATPase_P-type_domA"/>
</dbReference>
<name>A0A9W7E8T3_9STRA</name>
<dbReference type="InterPro" id="IPR008250">
    <property type="entry name" value="ATPase_P-typ_transduc_dom_A_sf"/>
</dbReference>
<dbReference type="Gene3D" id="2.70.150.10">
    <property type="entry name" value="Calcium-transporting ATPase, cytoplasmic transduction domain A"/>
    <property type="match status" value="1"/>
</dbReference>
<dbReference type="GO" id="GO:0016020">
    <property type="term" value="C:membrane"/>
    <property type="evidence" value="ECO:0007669"/>
    <property type="project" value="TreeGrafter"/>
</dbReference>
<comment type="caution">
    <text evidence="4">The sequence shown here is derived from an EMBL/GenBank/DDBJ whole genome shotgun (WGS) entry which is preliminary data.</text>
</comment>